<evidence type="ECO:0000313" key="2">
    <source>
        <dbReference type="Proteomes" id="UP000041770"/>
    </source>
</evidence>
<gene>
    <name evidence="1" type="ORF">ERS013200_02234</name>
</gene>
<protein>
    <submittedName>
        <fullName evidence="1">Uncharacterized protein</fullName>
    </submittedName>
</protein>
<organism evidence="1 2">
    <name type="scientific">Vibrio cholerae</name>
    <dbReference type="NCBI Taxonomy" id="666"/>
    <lineage>
        <taxon>Bacteria</taxon>
        <taxon>Pseudomonadati</taxon>
        <taxon>Pseudomonadota</taxon>
        <taxon>Gammaproteobacteria</taxon>
        <taxon>Vibrionales</taxon>
        <taxon>Vibrionaceae</taxon>
        <taxon>Vibrio</taxon>
    </lineage>
</organism>
<evidence type="ECO:0000313" key="1">
    <source>
        <dbReference type="EMBL" id="CSC77620.1"/>
    </source>
</evidence>
<sequence length="73" mass="8503">MLSKAKLCSLLDTKRHHLQMCRVVRKSLSIIGIHHCGFGMIENAQFGLAVIFHPLITIHMIFRKIEKRGRFQF</sequence>
<accession>A0A655ZSW5</accession>
<reference evidence="1 2" key="1">
    <citation type="submission" date="2015-07" db="EMBL/GenBank/DDBJ databases">
        <authorList>
            <consortium name="Pathogen Informatics"/>
        </authorList>
    </citation>
    <scope>NUCLEOTIDE SEQUENCE [LARGE SCALE GENOMIC DNA]</scope>
    <source>
        <strain evidence="1 2">A316</strain>
    </source>
</reference>
<dbReference type="Proteomes" id="UP000041770">
    <property type="component" value="Unassembled WGS sequence"/>
</dbReference>
<dbReference type="EMBL" id="CWQY01000014">
    <property type="protein sequence ID" value="CSC77620.1"/>
    <property type="molecule type" value="Genomic_DNA"/>
</dbReference>
<proteinExistence type="predicted"/>
<dbReference type="AlphaFoldDB" id="A0A655ZSW5"/>
<name>A0A655ZSW5_VIBCL</name>